<dbReference type="Gene3D" id="1.10.10.2520">
    <property type="entry name" value="Cell wall hydrolase SleB, domain 1"/>
    <property type="match status" value="1"/>
</dbReference>
<keyword evidence="2" id="KW-0472">Membrane</keyword>
<keyword evidence="4" id="KW-0378">Hydrolase</keyword>
<feature type="domain" description="Cell wall hydrolase SleB" evidence="3">
    <location>
        <begin position="125"/>
        <end position="234"/>
    </location>
</feature>
<evidence type="ECO:0000259" key="3">
    <source>
        <dbReference type="Pfam" id="PF07486"/>
    </source>
</evidence>
<dbReference type="InterPro" id="IPR042047">
    <property type="entry name" value="SleB_dom1"/>
</dbReference>
<keyword evidence="2" id="KW-0812">Transmembrane</keyword>
<keyword evidence="5" id="KW-1185">Reference proteome</keyword>
<evidence type="ECO:0000313" key="5">
    <source>
        <dbReference type="Proteomes" id="UP000004030"/>
    </source>
</evidence>
<feature type="region of interest" description="Disordered" evidence="1">
    <location>
        <begin position="244"/>
        <end position="269"/>
    </location>
</feature>
<comment type="caution">
    <text evidence="4">The sequence shown here is derived from an EMBL/GenBank/DDBJ whole genome shotgun (WGS) entry which is preliminary data.</text>
</comment>
<keyword evidence="2" id="KW-1133">Transmembrane helix</keyword>
<dbReference type="eggNOG" id="COG3773">
    <property type="taxonomic scope" value="Bacteria"/>
</dbReference>
<name>G6EED3_9SPHN</name>
<dbReference type="Proteomes" id="UP000004030">
    <property type="component" value="Unassembled WGS sequence"/>
</dbReference>
<gene>
    <name evidence="4" type="ORF">NSU_2704</name>
</gene>
<organism evidence="4 5">
    <name type="scientific">Novosphingobium pentaromativorans US6-1</name>
    <dbReference type="NCBI Taxonomy" id="1088721"/>
    <lineage>
        <taxon>Bacteria</taxon>
        <taxon>Pseudomonadati</taxon>
        <taxon>Pseudomonadota</taxon>
        <taxon>Alphaproteobacteria</taxon>
        <taxon>Sphingomonadales</taxon>
        <taxon>Sphingomonadaceae</taxon>
        <taxon>Novosphingobium</taxon>
    </lineage>
</organism>
<dbReference type="PATRIC" id="fig|1088721.3.peg.2672"/>
<sequence>MAATPAKHVKQMLVDRETKYAVAGVVPVFVMVMLLAHSASPAPTRHEAIPRLGDAVAPVSARQVKMIEASPSTTNWGGARQQPAMLVVTPTRPRSAAPFFYKGTTSDRERAVNCLAAAAWYEAGNDPEGQRSVMQVVLNRVRHPTFPSSVCGVVFEGSERTTGCQFTFTCDGSMQRRFPSPRQWTLAQTLADKALTGSVDDTVGQATHYHADYVSPWWSGALQQVSQIGAHIFYRWPGGRGHLARSRNSGSEADEAELAQGRPRPETQGEAAALLAPQIASLDAAASAPVIPVGVSQAQLIGLDPKSPSGPWAVTALTQCLNKPACTVLGYGQGVELSRNTNLVPAQMDRPLFLFVRDRASGMEVVLWDCDRTARPREDQCLPRDRKSLDQLMRNR</sequence>
<dbReference type="InterPro" id="IPR011105">
    <property type="entry name" value="Cell_wall_hydrolase_SleB"/>
</dbReference>
<evidence type="ECO:0000256" key="1">
    <source>
        <dbReference type="SAM" id="MobiDB-lite"/>
    </source>
</evidence>
<dbReference type="STRING" id="1088721.JI59_06585"/>
<accession>G6EED3</accession>
<evidence type="ECO:0000256" key="2">
    <source>
        <dbReference type="SAM" id="Phobius"/>
    </source>
</evidence>
<feature type="transmembrane region" description="Helical" evidence="2">
    <location>
        <begin position="20"/>
        <end position="39"/>
    </location>
</feature>
<dbReference type="GO" id="GO:0016787">
    <property type="term" value="F:hydrolase activity"/>
    <property type="evidence" value="ECO:0007669"/>
    <property type="project" value="UniProtKB-KW"/>
</dbReference>
<proteinExistence type="predicted"/>
<protein>
    <submittedName>
        <fullName evidence="4">Cell wall hydrolase, SleB</fullName>
    </submittedName>
</protein>
<reference evidence="4 5" key="1">
    <citation type="journal article" date="2012" name="J. Bacteriol.">
        <title>Genome sequence of benzo(a)pyrene-degrading bacterium Novosphingobium pentaromativorans US6-1.</title>
        <authorList>
            <person name="Luo Y.R."/>
            <person name="Kang S.G."/>
            <person name="Kim S.J."/>
            <person name="Kim M.R."/>
            <person name="Li N."/>
            <person name="Lee J.H."/>
            <person name="Kwon K.K."/>
        </authorList>
    </citation>
    <scope>NUCLEOTIDE SEQUENCE [LARGE SCALE GENOMIC DNA]</scope>
    <source>
        <strain evidence="4 5">US6-1</strain>
    </source>
</reference>
<dbReference type="AlphaFoldDB" id="G6EED3"/>
<dbReference type="EMBL" id="AGFM01000039">
    <property type="protein sequence ID" value="EHJ60356.1"/>
    <property type="molecule type" value="Genomic_DNA"/>
</dbReference>
<dbReference type="Pfam" id="PF07486">
    <property type="entry name" value="Hydrolase_2"/>
    <property type="match status" value="1"/>
</dbReference>
<evidence type="ECO:0000313" key="4">
    <source>
        <dbReference type="EMBL" id="EHJ60356.1"/>
    </source>
</evidence>